<dbReference type="GO" id="GO:0004180">
    <property type="term" value="F:carboxypeptidase activity"/>
    <property type="evidence" value="ECO:0007669"/>
    <property type="project" value="UniProtKB-KW"/>
</dbReference>
<dbReference type="InterPro" id="IPR003709">
    <property type="entry name" value="VanY-like_core_dom"/>
</dbReference>
<keyword evidence="3" id="KW-0121">Carboxypeptidase</keyword>
<keyword evidence="4" id="KW-1185">Reference proteome</keyword>
<dbReference type="InterPro" id="IPR052179">
    <property type="entry name" value="DD-CPase-like"/>
</dbReference>
<dbReference type="PANTHER" id="PTHR34385:SF1">
    <property type="entry name" value="PEPTIDOGLYCAN L-ALANYL-D-GLUTAMATE ENDOPEPTIDASE CWLK"/>
    <property type="match status" value="1"/>
</dbReference>
<dbReference type="InterPro" id="IPR009045">
    <property type="entry name" value="Zn_M74/Hedgehog-like"/>
</dbReference>
<keyword evidence="3" id="KW-0378">Hydrolase</keyword>
<evidence type="ECO:0000259" key="2">
    <source>
        <dbReference type="Pfam" id="PF02557"/>
    </source>
</evidence>
<dbReference type="InterPro" id="IPR058193">
    <property type="entry name" value="VanY/YodJ_core_dom"/>
</dbReference>
<keyword evidence="1" id="KW-0812">Transmembrane</keyword>
<dbReference type="PANTHER" id="PTHR34385">
    <property type="entry name" value="D-ALANYL-D-ALANINE CARBOXYPEPTIDASE"/>
    <property type="match status" value="1"/>
</dbReference>
<dbReference type="Gene3D" id="3.30.1380.10">
    <property type="match status" value="1"/>
</dbReference>
<dbReference type="OrthoDB" id="9792074at2"/>
<dbReference type="KEGG" id="ruj:E5Z56_00300"/>
<dbReference type="GO" id="GO:0006508">
    <property type="term" value="P:proteolysis"/>
    <property type="evidence" value="ECO:0007669"/>
    <property type="project" value="InterPro"/>
</dbReference>
<dbReference type="AlphaFoldDB" id="A0A4P8XV57"/>
<organism evidence="3 4">
    <name type="scientific">Ruminococcus bovis</name>
    <dbReference type="NCBI Taxonomy" id="2564099"/>
    <lineage>
        <taxon>Bacteria</taxon>
        <taxon>Bacillati</taxon>
        <taxon>Bacillota</taxon>
        <taxon>Clostridia</taxon>
        <taxon>Eubacteriales</taxon>
        <taxon>Oscillospiraceae</taxon>
        <taxon>Ruminococcus</taxon>
    </lineage>
</organism>
<keyword evidence="1" id="KW-1133">Transmembrane helix</keyword>
<dbReference type="EMBL" id="CP039381">
    <property type="protein sequence ID" value="QCT05899.1"/>
    <property type="molecule type" value="Genomic_DNA"/>
</dbReference>
<sequence>MQDKSKGRHGGSTKPEGFYTGKDKHYVYGDNTPRKKGNAINILFYVLPIVMVVILALGSFLSYYAYVSSSKGEETVVKSNDDYISKEQQKTLYKIVSVADPLERNYVPTTKDFGGVKVSTMIYDSLNKMVNAAKKDGVDLKIRRGYVSYDDQHTLYSGYVNTLLNTGKYTQTKAESIANRRIADSGNSERQLGLSVEFDSEKRSTFNKTKAYQWLIKYGAEYGFIQRYTKENEQVTAMDSDYTLWRYVGKNNSLLARKLGLNFNTLIDYLES</sequence>
<proteinExistence type="predicted"/>
<feature type="transmembrane region" description="Helical" evidence="1">
    <location>
        <begin position="42"/>
        <end position="66"/>
    </location>
</feature>
<reference evidence="3 4" key="1">
    <citation type="submission" date="2019-04" db="EMBL/GenBank/DDBJ databases">
        <authorList>
            <person name="Embree M."/>
            <person name="Gaffney J.R."/>
        </authorList>
    </citation>
    <scope>NUCLEOTIDE SEQUENCE [LARGE SCALE GENOMIC DNA]</scope>
    <source>
        <strain evidence="3 4">JE7A12</strain>
    </source>
</reference>
<protein>
    <submittedName>
        <fullName evidence="3">D-alanyl-D-alanine carboxypeptidase family protein</fullName>
    </submittedName>
</protein>
<dbReference type="CDD" id="cd14852">
    <property type="entry name" value="LD-carboxypeptidase"/>
    <property type="match status" value="1"/>
</dbReference>
<evidence type="ECO:0000313" key="4">
    <source>
        <dbReference type="Proteomes" id="UP000301475"/>
    </source>
</evidence>
<keyword evidence="3" id="KW-0645">Protease</keyword>
<dbReference type="Pfam" id="PF02557">
    <property type="entry name" value="VanY"/>
    <property type="match status" value="1"/>
</dbReference>
<feature type="domain" description="D-alanyl-D-alanine carboxypeptidase-like core" evidence="2">
    <location>
        <begin position="117"/>
        <end position="250"/>
    </location>
</feature>
<dbReference type="RefSeq" id="WP_138156003.1">
    <property type="nucleotide sequence ID" value="NZ_CP039381.1"/>
</dbReference>
<dbReference type="SUPFAM" id="SSF55166">
    <property type="entry name" value="Hedgehog/DD-peptidase"/>
    <property type="match status" value="1"/>
</dbReference>
<evidence type="ECO:0000313" key="3">
    <source>
        <dbReference type="EMBL" id="QCT05899.1"/>
    </source>
</evidence>
<evidence type="ECO:0000256" key="1">
    <source>
        <dbReference type="SAM" id="Phobius"/>
    </source>
</evidence>
<keyword evidence="1" id="KW-0472">Membrane</keyword>
<accession>A0A4P8XV57</accession>
<gene>
    <name evidence="3" type="ORF">E5Z56_00300</name>
</gene>
<dbReference type="Proteomes" id="UP000301475">
    <property type="component" value="Chromosome"/>
</dbReference>
<name>A0A4P8XV57_9FIRM</name>